<dbReference type="Proteomes" id="UP001205105">
    <property type="component" value="Unassembled WGS sequence"/>
</dbReference>
<evidence type="ECO:0000313" key="4">
    <source>
        <dbReference type="EMBL" id="KAI7838959.1"/>
    </source>
</evidence>
<gene>
    <name evidence="4" type="ORF">COHA_007279</name>
</gene>
<protein>
    <recommendedName>
        <fullName evidence="3">Putative auto-transporter adhesin head GIN domain-containing protein</fullName>
    </recommendedName>
</protein>
<dbReference type="Gene3D" id="2.160.20.120">
    <property type="match status" value="1"/>
</dbReference>
<keyword evidence="2" id="KW-0732">Signal</keyword>
<comment type="caution">
    <text evidence="4">The sequence shown here is derived from an EMBL/GenBank/DDBJ whole genome shotgun (WGS) entry which is preliminary data.</text>
</comment>
<dbReference type="AlphaFoldDB" id="A0AAD5DM62"/>
<evidence type="ECO:0000256" key="1">
    <source>
        <dbReference type="SAM" id="MobiDB-lite"/>
    </source>
</evidence>
<proteinExistence type="predicted"/>
<accession>A0AAD5DM62</accession>
<feature type="chain" id="PRO_5042207795" description="Putative auto-transporter adhesin head GIN domain-containing protein" evidence="2">
    <location>
        <begin position="21"/>
        <end position="291"/>
    </location>
</feature>
<feature type="domain" description="Putative auto-transporter adhesin head GIN" evidence="3">
    <location>
        <begin position="32"/>
        <end position="179"/>
    </location>
</feature>
<reference evidence="4" key="1">
    <citation type="submission" date="2020-11" db="EMBL/GenBank/DDBJ databases">
        <title>Chlorella ohadii genome sequencing and assembly.</title>
        <authorList>
            <person name="Murik O."/>
            <person name="Treves H."/>
            <person name="Kedem I."/>
            <person name="Shotland Y."/>
            <person name="Kaplan A."/>
        </authorList>
    </citation>
    <scope>NUCLEOTIDE SEQUENCE</scope>
    <source>
        <strain evidence="4">1</strain>
    </source>
</reference>
<dbReference type="Pfam" id="PF10988">
    <property type="entry name" value="DUF2807"/>
    <property type="match status" value="1"/>
</dbReference>
<evidence type="ECO:0000259" key="3">
    <source>
        <dbReference type="Pfam" id="PF10988"/>
    </source>
</evidence>
<sequence>MKCPLARLAFALACLVLARAQLEKKEVTLDAFNGIENCAPFNTLVTPSAGDAYAITLEAEPAALNSLVYTVDAGTLSLGLNGSFDSTQPIKPSTLSIDVGGTGGVVVNNITADLVVISSSGTADVVVTGSIRGAEVTMPGTGDVSLSGVSGNVKVDLSGTGALQVDMASSTAAITGRASGINHVMYSGGGSCNVDASFSFSQICQKVDQVDIPVTSTAWSCGLSVQGSFVCGQPSSGSSTTSGSAINIPGITVSGPVEIGGITVDGVPQPDIGGSKSTPNCKANDEDVRML</sequence>
<evidence type="ECO:0000313" key="5">
    <source>
        <dbReference type="Proteomes" id="UP001205105"/>
    </source>
</evidence>
<evidence type="ECO:0000256" key="2">
    <source>
        <dbReference type="SAM" id="SignalP"/>
    </source>
</evidence>
<organism evidence="4 5">
    <name type="scientific">Chlorella ohadii</name>
    <dbReference type="NCBI Taxonomy" id="2649997"/>
    <lineage>
        <taxon>Eukaryota</taxon>
        <taxon>Viridiplantae</taxon>
        <taxon>Chlorophyta</taxon>
        <taxon>core chlorophytes</taxon>
        <taxon>Trebouxiophyceae</taxon>
        <taxon>Chlorellales</taxon>
        <taxon>Chlorellaceae</taxon>
        <taxon>Chlorella clade</taxon>
        <taxon>Chlorella</taxon>
    </lineage>
</organism>
<feature type="region of interest" description="Disordered" evidence="1">
    <location>
        <begin position="268"/>
        <end position="291"/>
    </location>
</feature>
<dbReference type="InterPro" id="IPR021255">
    <property type="entry name" value="DUF2807"/>
</dbReference>
<name>A0AAD5DM62_9CHLO</name>
<dbReference type="EMBL" id="JADXDR010000111">
    <property type="protein sequence ID" value="KAI7838959.1"/>
    <property type="molecule type" value="Genomic_DNA"/>
</dbReference>
<keyword evidence="5" id="KW-1185">Reference proteome</keyword>
<feature type="signal peptide" evidence="2">
    <location>
        <begin position="1"/>
        <end position="20"/>
    </location>
</feature>